<dbReference type="Gene3D" id="3.40.50.10810">
    <property type="entry name" value="Tandem AAA-ATPase domain"/>
    <property type="match status" value="1"/>
</dbReference>
<keyword evidence="12" id="KW-1185">Reference proteome</keyword>
<feature type="compositionally biased region" description="Acidic residues" evidence="7">
    <location>
        <begin position="198"/>
        <end position="207"/>
    </location>
</feature>
<feature type="compositionally biased region" description="Acidic residues" evidence="7">
    <location>
        <begin position="345"/>
        <end position="374"/>
    </location>
</feature>
<feature type="compositionally biased region" description="Acidic residues" evidence="7">
    <location>
        <begin position="293"/>
        <end position="310"/>
    </location>
</feature>
<dbReference type="InterPro" id="IPR027417">
    <property type="entry name" value="P-loop_NTPase"/>
</dbReference>
<feature type="compositionally biased region" description="Basic and acidic residues" evidence="7">
    <location>
        <begin position="81"/>
        <end position="90"/>
    </location>
</feature>
<feature type="compositionally biased region" description="Low complexity" evidence="7">
    <location>
        <begin position="1877"/>
        <end position="1888"/>
    </location>
</feature>
<evidence type="ECO:0000313" key="11">
    <source>
        <dbReference type="EMBL" id="GLI59359.1"/>
    </source>
</evidence>
<evidence type="ECO:0000313" key="12">
    <source>
        <dbReference type="Proteomes" id="UP001165090"/>
    </source>
</evidence>
<feature type="compositionally biased region" description="Basic and acidic residues" evidence="7">
    <location>
        <begin position="375"/>
        <end position="399"/>
    </location>
</feature>
<dbReference type="InterPro" id="IPR049730">
    <property type="entry name" value="SNF2/RAD54-like_C"/>
</dbReference>
<feature type="compositionally biased region" description="Low complexity" evidence="7">
    <location>
        <begin position="453"/>
        <end position="462"/>
    </location>
</feature>
<evidence type="ECO:0000256" key="7">
    <source>
        <dbReference type="SAM" id="MobiDB-lite"/>
    </source>
</evidence>
<dbReference type="InterPro" id="IPR000330">
    <property type="entry name" value="SNF2_N"/>
</dbReference>
<feature type="compositionally biased region" description="Pro residues" evidence="7">
    <location>
        <begin position="1723"/>
        <end position="1734"/>
    </location>
</feature>
<dbReference type="PROSITE" id="PS50013">
    <property type="entry name" value="CHROMO_2"/>
    <property type="match status" value="1"/>
</dbReference>
<dbReference type="Pfam" id="PF00271">
    <property type="entry name" value="Helicase_C"/>
    <property type="match status" value="1"/>
</dbReference>
<dbReference type="Gene3D" id="3.40.50.300">
    <property type="entry name" value="P-loop containing nucleotide triphosphate hydrolases"/>
    <property type="match status" value="1"/>
</dbReference>
<feature type="compositionally biased region" description="Low complexity" evidence="7">
    <location>
        <begin position="1945"/>
        <end position="1956"/>
    </location>
</feature>
<dbReference type="InterPro" id="IPR023780">
    <property type="entry name" value="Chromo_domain"/>
</dbReference>
<sequence length="1982" mass="215615">MTEVRILRERRKAINYYEDEQRPSAQRLIAGVCEARRSTRSIKSSGETDKENERKRKRRDAHGSSESDSGNGTSRPPPKRALRENDRSSDIIEDSDREANPFIMFARLGKRPASRQPGQELVRRGRVAATRGSHRIDAATTVEDPTDEDDDMLAATRSSRRVGRPTRRGAAAPRERVERHMAARSKGRGSKSLKASESEEEEDDEDSGGSGGSAAGTKSGGGNDSDVVMLDSSSSGSDDEAHDDESKEYARPAKRSVAPGTRPKRECAVKTAARVTASLANASKGGPRHAPESDDSEVSDSDDDEEEDEDFKVQGVVGKRRAAERGGGQRQSTRMKSTVSYAVVEGDEDEESDEDEEESDEDSSSDEDESDKEEEETRHRGESGDSEDSDVRLDNRGDNEDSGEDSSDSSAGEEDPEDEAPICRGRGRPLKEGPMTGNSVSRQKHSVRGSGAKGKATAATAKNKADTKCAAVYDQSDKGKEEEGDDDEDEDDDDDDYEEEEQEKRNAKNKRIAVARRSEYSGLVQKILSYDPEQDKYRVKLEGVSYRHTAYVTTSYLEKATPFLLRFFLQRGKPFEIDPHWLKVDRIIASKSSGGRQASRQLLVKWRGLEYSDSTWEYENDLTSKEDKAAIARFEQFEPPGRLMKQPSEALRHPAFEFPKFCNGRALRNYQQVSVRWMVNNYCQRRNCILGDEMGLGKTAQSISCLEVLRSLGGVQGPFLIVAPLSTLGHWQREIETWTEMSVVVFGGTAEDRAMAVKHEFYQSETAGGGKGRNRRLQIRFNVLLTSYETLRKERNLLRNLSWAAVIFDEAHRLKGINSSIRSAVEELEMDWMLLLTGTPIQNNMLELFSILSLLDPDGYPSPEDFAKRFGGAPGGAPPSVEQIRALQAALAPILLRRMKEDVEELPQKEEVVVWVELTAYQRAYYRAMYEGQIEALLAGGSTKNLPAMRNLAMQLRKLCCHSVLCDGVEDELKCKLMQQRSMAAPDVPQEFETPELELLVRGSGKMVLLHKLLHKLRAEGRRVLIFSQFVIMLNVLEDYCTAVGFPVERIDGTITGRERQQAIDRFSAGGEGNDSSFVFLLSTRAGGQGITLTTADTCIIYDSDWNPQNDLQAMARCHRIGQKKEVTVYRLISRDTYEMALFNAASRKYGLDEAILGFSAGTDPESDAARISDLLRHGAHGLLADMEAGLQQGEAFASEDINQILAARTEKRQIGNRAGNNFSVATFAVGDGGGCGDLHRGRRRGRGHIKRLIVESDDAEHTSDKDYWRTLMPEAVAAHEARAAKVPEFLGPRKRRQVNYNVNDKNYGPKLDSSDSSDSENEGAGKEDDGDGSKGDEAKEKKRQMRKSKQQGTGTAEGETGQDGAAATGGKGRSRKITKTEWSKTELRMMEDRLLALGPDRWGEIYEQLQPFKHSAEEVETAGRAMWALYEVAAGLAAEREAQKKKAKEEALAQFIANQSLLDEDDAMLFNGPKTKAANPPVPGVAGAGGTAAAPAAVAAAPLLTPRVNNTPDDFEEKLMKTIPDKVPEFLHKALSDLPPVRRLMREAAENLRHGKCMQELHRLMFPLKQPQEQAGAAGTTAAAGVASSNCGSHAVDGLRACYQSPPLTPSGFLDWWSRADDEALLMAAAQVGYRMVTGKHLRTIEHALRSQHLAGRVVQIPESQDGAPAGAEAGGDATACASGAPSTNTPGAPAAPGVVPKAGEAGGNPAPAETGKSKPSPAAPAPRVPGPNAPVQLSPDEWRTMLGLLGRRLSRIIPLTLEHQRKLAAGASKQPLMLVKPSGPLLNRDLAAAPASGAGAAGGRLPSNVTGLDALPTATPAAAAIKAIPDHHQHQHHDHSHKHSHNQHSQHQHPVEPQRRASGDFTQRQPDRQVGGPPATAPAGGPSSKQGSLKQGTIPFARMGNSGTQPKSTLGSGEGNGSGGKLGAQPVSVASPSDRLMPSKGSVQVVSGKVTEVVSGASAHEQPGSAEQPINIDDSE</sequence>
<dbReference type="PROSITE" id="PS51194">
    <property type="entry name" value="HELICASE_CTER"/>
    <property type="match status" value="1"/>
</dbReference>
<dbReference type="SUPFAM" id="SSF54160">
    <property type="entry name" value="Chromo domain-like"/>
    <property type="match status" value="1"/>
</dbReference>
<dbReference type="PROSITE" id="PS51192">
    <property type="entry name" value="HELICASE_ATP_BIND_1"/>
    <property type="match status" value="1"/>
</dbReference>
<evidence type="ECO:0000256" key="3">
    <source>
        <dbReference type="ARBA" id="ARBA00022741"/>
    </source>
</evidence>
<evidence type="ECO:0000256" key="6">
    <source>
        <dbReference type="ARBA" id="ARBA00023242"/>
    </source>
</evidence>
<dbReference type="InterPro" id="IPR038718">
    <property type="entry name" value="SNF2-like_sf"/>
</dbReference>
<dbReference type="Pfam" id="PF00176">
    <property type="entry name" value="SNF2-rel_dom"/>
    <property type="match status" value="1"/>
</dbReference>
<feature type="compositionally biased region" description="Gly residues" evidence="7">
    <location>
        <begin position="208"/>
        <end position="223"/>
    </location>
</feature>
<feature type="domain" description="Helicase ATP-binding" evidence="9">
    <location>
        <begin position="679"/>
        <end position="858"/>
    </location>
</feature>
<evidence type="ECO:0000259" key="10">
    <source>
        <dbReference type="PROSITE" id="PS51194"/>
    </source>
</evidence>
<name>A0ABQ5RQ35_9CHLO</name>
<feature type="compositionally biased region" description="Basic residues" evidence="7">
    <location>
        <begin position="1835"/>
        <end position="1853"/>
    </location>
</feature>
<dbReference type="InterPro" id="IPR002464">
    <property type="entry name" value="DNA/RNA_helicase_DEAH_CS"/>
</dbReference>
<comment type="caution">
    <text evidence="11">The sequence shown here is derived from an EMBL/GenBank/DDBJ whole genome shotgun (WGS) entry which is preliminary data.</text>
</comment>
<proteinExistence type="predicted"/>
<comment type="subcellular location">
    <subcellularLocation>
        <location evidence="1">Nucleus</location>
    </subcellularLocation>
</comment>
<dbReference type="Proteomes" id="UP001165090">
    <property type="component" value="Unassembled WGS sequence"/>
</dbReference>
<evidence type="ECO:0000256" key="2">
    <source>
        <dbReference type="ARBA" id="ARBA00022737"/>
    </source>
</evidence>
<dbReference type="PANTHER" id="PTHR45623">
    <property type="entry name" value="CHROMODOMAIN-HELICASE-DNA-BINDING PROTEIN 3-RELATED-RELATED"/>
    <property type="match status" value="1"/>
</dbReference>
<feature type="region of interest" description="Disordered" evidence="7">
    <location>
        <begin position="1296"/>
        <end position="1383"/>
    </location>
</feature>
<feature type="compositionally biased region" description="Acidic residues" evidence="7">
    <location>
        <begin position="482"/>
        <end position="501"/>
    </location>
</feature>
<evidence type="ECO:0000256" key="5">
    <source>
        <dbReference type="ARBA" id="ARBA00022840"/>
    </source>
</evidence>
<keyword evidence="5" id="KW-0067">ATP-binding</keyword>
<dbReference type="SUPFAM" id="SSF52540">
    <property type="entry name" value="P-loop containing nucleoside triphosphate hydrolases"/>
    <property type="match status" value="2"/>
</dbReference>
<dbReference type="SMART" id="SM00487">
    <property type="entry name" value="DEXDc"/>
    <property type="match status" value="1"/>
</dbReference>
<evidence type="ECO:0000256" key="4">
    <source>
        <dbReference type="ARBA" id="ARBA00022801"/>
    </source>
</evidence>
<dbReference type="Pfam" id="PF00385">
    <property type="entry name" value="Chromo"/>
    <property type="match status" value="1"/>
</dbReference>
<feature type="compositionally biased region" description="Low complexity" evidence="7">
    <location>
        <begin position="224"/>
        <end position="236"/>
    </location>
</feature>
<dbReference type="SMART" id="SM00490">
    <property type="entry name" value="HELICc"/>
    <property type="match status" value="1"/>
</dbReference>
<feature type="domain" description="Helicase C-terminal" evidence="10">
    <location>
        <begin position="1009"/>
        <end position="1171"/>
    </location>
</feature>
<feature type="region of interest" description="Disordered" evidence="7">
    <location>
        <begin position="1831"/>
        <end position="1982"/>
    </location>
</feature>
<organism evidence="11 12">
    <name type="scientific">Volvox africanus</name>
    <dbReference type="NCBI Taxonomy" id="51714"/>
    <lineage>
        <taxon>Eukaryota</taxon>
        <taxon>Viridiplantae</taxon>
        <taxon>Chlorophyta</taxon>
        <taxon>core chlorophytes</taxon>
        <taxon>Chlorophyceae</taxon>
        <taxon>CS clade</taxon>
        <taxon>Chlamydomonadales</taxon>
        <taxon>Volvocaceae</taxon>
        <taxon>Volvox</taxon>
    </lineage>
</organism>
<feature type="compositionally biased region" description="Polar residues" evidence="7">
    <location>
        <begin position="64"/>
        <end position="74"/>
    </location>
</feature>
<feature type="compositionally biased region" description="Basic and acidic residues" evidence="7">
    <location>
        <begin position="1855"/>
        <end position="1864"/>
    </location>
</feature>
<feature type="domain" description="Chromo" evidence="8">
    <location>
        <begin position="582"/>
        <end position="649"/>
    </location>
</feature>
<feature type="region of interest" description="Disordered" evidence="7">
    <location>
        <begin position="1666"/>
        <end position="1739"/>
    </location>
</feature>
<dbReference type="PANTHER" id="PTHR45623:SF11">
    <property type="entry name" value="KISMET, ISOFORM C"/>
    <property type="match status" value="1"/>
</dbReference>
<keyword evidence="4" id="KW-0378">Hydrolase</keyword>
<dbReference type="InterPro" id="IPR016197">
    <property type="entry name" value="Chromo-like_dom_sf"/>
</dbReference>
<evidence type="ECO:0000259" key="9">
    <source>
        <dbReference type="PROSITE" id="PS51192"/>
    </source>
</evidence>
<keyword evidence="3" id="KW-0547">Nucleotide-binding</keyword>
<dbReference type="InterPro" id="IPR000953">
    <property type="entry name" value="Chromo/chromo_shadow_dom"/>
</dbReference>
<dbReference type="SMART" id="SM00298">
    <property type="entry name" value="CHROMO"/>
    <property type="match status" value="1"/>
</dbReference>
<dbReference type="InterPro" id="IPR001650">
    <property type="entry name" value="Helicase_C-like"/>
</dbReference>
<dbReference type="CDD" id="cd18659">
    <property type="entry name" value="CD2_tandem"/>
    <property type="match status" value="1"/>
</dbReference>
<feature type="compositionally biased region" description="Gly residues" evidence="7">
    <location>
        <begin position="1918"/>
        <end position="1928"/>
    </location>
</feature>
<reference evidence="11 12" key="1">
    <citation type="journal article" date="2023" name="IScience">
        <title>Expanded male sex-determining region conserved during the evolution of homothallism in the green alga Volvox.</title>
        <authorList>
            <person name="Yamamoto K."/>
            <person name="Matsuzaki R."/>
            <person name="Mahakham W."/>
            <person name="Heman W."/>
            <person name="Sekimoto H."/>
            <person name="Kawachi M."/>
            <person name="Minakuchi Y."/>
            <person name="Toyoda A."/>
            <person name="Nozaki H."/>
        </authorList>
    </citation>
    <scope>NUCLEOTIDE SEQUENCE [LARGE SCALE GENOMIC DNA]</scope>
    <source>
        <strain evidence="11 12">NIES-4468</strain>
    </source>
</reference>
<protein>
    <submittedName>
        <fullName evidence="11">Uncharacterized protein</fullName>
    </submittedName>
</protein>
<feature type="compositionally biased region" description="Basic residues" evidence="7">
    <location>
        <begin position="158"/>
        <end position="167"/>
    </location>
</feature>
<accession>A0ABQ5RQ35</accession>
<feature type="compositionally biased region" description="Basic residues" evidence="7">
    <location>
        <begin position="182"/>
        <end position="191"/>
    </location>
</feature>
<keyword evidence="6" id="KW-0539">Nucleus</keyword>
<dbReference type="Gene3D" id="2.40.50.40">
    <property type="match status" value="1"/>
</dbReference>
<feature type="region of interest" description="Disordered" evidence="7">
    <location>
        <begin position="33"/>
        <end position="510"/>
    </location>
</feature>
<dbReference type="EMBL" id="BSDZ01000004">
    <property type="protein sequence ID" value="GLI59359.1"/>
    <property type="molecule type" value="Genomic_DNA"/>
</dbReference>
<evidence type="ECO:0000259" key="8">
    <source>
        <dbReference type="PROSITE" id="PS50013"/>
    </source>
</evidence>
<evidence type="ECO:0000256" key="1">
    <source>
        <dbReference type="ARBA" id="ARBA00004123"/>
    </source>
</evidence>
<dbReference type="PROSITE" id="PS00690">
    <property type="entry name" value="DEAH_ATP_HELICASE"/>
    <property type="match status" value="1"/>
</dbReference>
<feature type="compositionally biased region" description="Basic and acidic residues" evidence="7">
    <location>
        <begin position="1324"/>
        <end position="1341"/>
    </location>
</feature>
<feature type="compositionally biased region" description="Acidic residues" evidence="7">
    <location>
        <begin position="400"/>
        <end position="420"/>
    </location>
</feature>
<dbReference type="CDD" id="cd18793">
    <property type="entry name" value="SF2_C_SNF"/>
    <property type="match status" value="1"/>
</dbReference>
<keyword evidence="2" id="KW-0677">Repeat</keyword>
<feature type="compositionally biased region" description="Low complexity" evidence="7">
    <location>
        <begin position="1351"/>
        <end position="1369"/>
    </location>
</feature>
<feature type="compositionally biased region" description="Low complexity" evidence="7">
    <location>
        <begin position="1668"/>
        <end position="1716"/>
    </location>
</feature>
<gene>
    <name evidence="11" type="ORF">VaNZ11_001224</name>
</gene>
<dbReference type="InterPro" id="IPR014001">
    <property type="entry name" value="Helicase_ATP-bd"/>
</dbReference>